<comment type="similarity">
    <text evidence="2">Belongs to the TonB-dependent receptor family.</text>
</comment>
<dbReference type="RefSeq" id="WP_133608013.1">
    <property type="nucleotide sequence ID" value="NZ_SNXW01000003.1"/>
</dbReference>
<evidence type="ECO:0000313" key="12">
    <source>
        <dbReference type="EMBL" id="TDP84769.1"/>
    </source>
</evidence>
<comment type="caution">
    <text evidence="12">The sequence shown here is derived from an EMBL/GenBank/DDBJ whole genome shotgun (WGS) entry which is preliminary data.</text>
</comment>
<feature type="region of interest" description="Disordered" evidence="9">
    <location>
        <begin position="1"/>
        <end position="20"/>
    </location>
</feature>
<evidence type="ECO:0000256" key="5">
    <source>
        <dbReference type="ARBA" id="ARBA00022692"/>
    </source>
</evidence>
<reference evidence="12 13" key="1">
    <citation type="submission" date="2019-03" db="EMBL/GenBank/DDBJ databases">
        <title>Genomic Encyclopedia of Type Strains, Phase IV (KMG-IV): sequencing the most valuable type-strain genomes for metagenomic binning, comparative biology and taxonomic classification.</title>
        <authorList>
            <person name="Goeker M."/>
        </authorList>
    </citation>
    <scope>NUCLEOTIDE SEQUENCE [LARGE SCALE GENOMIC DNA]</scope>
    <source>
        <strain evidence="12 13">DSM 11901</strain>
    </source>
</reference>
<dbReference type="OrthoDB" id="8732650at2"/>
<proteinExistence type="inferred from homology"/>
<feature type="domain" description="TonB-dependent receptor plug" evidence="11">
    <location>
        <begin position="86"/>
        <end position="182"/>
    </location>
</feature>
<dbReference type="SUPFAM" id="SSF56935">
    <property type="entry name" value="Porins"/>
    <property type="match status" value="1"/>
</dbReference>
<keyword evidence="13" id="KW-1185">Reference proteome</keyword>
<evidence type="ECO:0000256" key="1">
    <source>
        <dbReference type="ARBA" id="ARBA00004571"/>
    </source>
</evidence>
<evidence type="ECO:0000256" key="9">
    <source>
        <dbReference type="SAM" id="MobiDB-lite"/>
    </source>
</evidence>
<evidence type="ECO:0000259" key="11">
    <source>
        <dbReference type="Pfam" id="PF07715"/>
    </source>
</evidence>
<dbReference type="Pfam" id="PF07715">
    <property type="entry name" value="Plug"/>
    <property type="match status" value="1"/>
</dbReference>
<dbReference type="PANTHER" id="PTHR32552:SF83">
    <property type="entry name" value="BLR3904 PROTEIN"/>
    <property type="match status" value="1"/>
</dbReference>
<comment type="subcellular location">
    <subcellularLocation>
        <location evidence="1">Cell outer membrane</location>
        <topology evidence="1">Multi-pass membrane protein</topology>
    </subcellularLocation>
</comment>
<evidence type="ECO:0000256" key="10">
    <source>
        <dbReference type="SAM" id="SignalP"/>
    </source>
</evidence>
<gene>
    <name evidence="12" type="ORF">EV672_103342</name>
</gene>
<dbReference type="Gene3D" id="2.40.170.20">
    <property type="entry name" value="TonB-dependent receptor, beta-barrel domain"/>
    <property type="match status" value="1"/>
</dbReference>
<feature type="chain" id="PRO_5020838269" evidence="10">
    <location>
        <begin position="49"/>
        <end position="745"/>
    </location>
</feature>
<evidence type="ECO:0000256" key="6">
    <source>
        <dbReference type="ARBA" id="ARBA00023136"/>
    </source>
</evidence>
<dbReference type="AlphaFoldDB" id="A0A4R6RES8"/>
<dbReference type="InterPro" id="IPR012910">
    <property type="entry name" value="Plug_dom"/>
</dbReference>
<evidence type="ECO:0000256" key="8">
    <source>
        <dbReference type="ARBA" id="ARBA00023237"/>
    </source>
</evidence>
<dbReference type="GO" id="GO:0015344">
    <property type="term" value="F:siderophore uptake transmembrane transporter activity"/>
    <property type="evidence" value="ECO:0007669"/>
    <property type="project" value="TreeGrafter"/>
</dbReference>
<dbReference type="InterPro" id="IPR037066">
    <property type="entry name" value="Plug_dom_sf"/>
</dbReference>
<evidence type="ECO:0000256" key="2">
    <source>
        <dbReference type="ARBA" id="ARBA00009810"/>
    </source>
</evidence>
<keyword evidence="7 12" id="KW-0675">Receptor</keyword>
<dbReference type="Gene3D" id="2.170.130.10">
    <property type="entry name" value="TonB-dependent receptor, plug domain"/>
    <property type="match status" value="1"/>
</dbReference>
<keyword evidence="3" id="KW-0813">Transport</keyword>
<evidence type="ECO:0000313" key="13">
    <source>
        <dbReference type="Proteomes" id="UP000294593"/>
    </source>
</evidence>
<evidence type="ECO:0000256" key="7">
    <source>
        <dbReference type="ARBA" id="ARBA00023170"/>
    </source>
</evidence>
<dbReference type="InterPro" id="IPR036942">
    <property type="entry name" value="Beta-barrel_TonB_sf"/>
</dbReference>
<evidence type="ECO:0000256" key="3">
    <source>
        <dbReference type="ARBA" id="ARBA00022448"/>
    </source>
</evidence>
<feature type="signal peptide" evidence="10">
    <location>
        <begin position="1"/>
        <end position="48"/>
    </location>
</feature>
<dbReference type="InterPro" id="IPR039426">
    <property type="entry name" value="TonB-dep_rcpt-like"/>
</dbReference>
<protein>
    <submittedName>
        <fullName evidence="12">Iron complex outermembrane receptor protein</fullName>
    </submittedName>
</protein>
<keyword evidence="6" id="KW-0472">Membrane</keyword>
<dbReference type="PROSITE" id="PS51257">
    <property type="entry name" value="PROKAR_LIPOPROTEIN"/>
    <property type="match status" value="1"/>
</dbReference>
<sequence length="745" mass="79997">MRRSLPRDLSRQAFAHPLPTRPTVPTALACAAAACAALSALSAQSAHAQEAPKDTSASLPAITVTAPAERQGRASISGLGDAPAWQAPVQASTFSREALQNAQVTRLADLTKLDASTTDSYNAVGYWDSLSIRGFTLSNAYNWRREGLPINAETRIALDNKSAVELFKGTSGMQAGVSSPGGLVNLLVKRPEGRVRSALFSVQDSGAILGAVDLSERFGSPQAPQAFGLRINAAAERLATSIDQTRGRRQLLAVAGDWTVSPDTKIEAEFERSTHSQPSAPGFSLLGDRLPSAKAIDPGINLNRQPWTQPVVFRGDTATLRWTQALTAGWRSTVTYGEQRLKTDDRAAFPYGCGTGGSNGDFTRFCGDGTFDIYDYRSNGERRTTRSLLAQVDGQLDTAGVRHALSFSVLRNLHATRVGNYAFNLTPASGNITGNFAPVDPAPELNSAAATRREQATEFSARDSLTLSEATRAWVGLRHTRLHRGLTPTDGSTGARLNDNVTTPWVALGHTIAPQTQAYISWGEGVELVSVPFFFGYANQGAPLPLSKSRQTDIGVKGQGNWSGWNLQWGVNAFRITRPQEADVNGDYVIDGSARHQGIEASWQGRQGAWGLFGSAMVLDATRRGSTQAGVNGQSPINVPDSVLKASGSYAFTAPVAVVAQLDVIHEGRRWVDAANTVRLPSWTRADLSLRHTQNVATGQAVTWRLGVRNLFDVQAWREASTSGGHTYLFPLMARTVTVSAQLDF</sequence>
<dbReference type="Proteomes" id="UP000294593">
    <property type="component" value="Unassembled WGS sequence"/>
</dbReference>
<name>A0A4R6RES8_9BURK</name>
<dbReference type="EMBL" id="SNXW01000003">
    <property type="protein sequence ID" value="TDP84769.1"/>
    <property type="molecule type" value="Genomic_DNA"/>
</dbReference>
<dbReference type="PANTHER" id="PTHR32552">
    <property type="entry name" value="FERRICHROME IRON RECEPTOR-RELATED"/>
    <property type="match status" value="1"/>
</dbReference>
<keyword evidence="5" id="KW-0812">Transmembrane</keyword>
<keyword evidence="8" id="KW-0998">Cell outer membrane</keyword>
<feature type="compositionally biased region" description="Basic and acidic residues" evidence="9">
    <location>
        <begin position="1"/>
        <end position="10"/>
    </location>
</feature>
<organism evidence="12 13">
    <name type="scientific">Aquabacterium commune</name>
    <dbReference type="NCBI Taxonomy" id="70586"/>
    <lineage>
        <taxon>Bacteria</taxon>
        <taxon>Pseudomonadati</taxon>
        <taxon>Pseudomonadota</taxon>
        <taxon>Betaproteobacteria</taxon>
        <taxon>Burkholderiales</taxon>
        <taxon>Aquabacterium</taxon>
    </lineage>
</organism>
<dbReference type="GO" id="GO:0009279">
    <property type="term" value="C:cell outer membrane"/>
    <property type="evidence" value="ECO:0007669"/>
    <property type="project" value="UniProtKB-SubCell"/>
</dbReference>
<keyword evidence="4" id="KW-1134">Transmembrane beta strand</keyword>
<evidence type="ECO:0000256" key="4">
    <source>
        <dbReference type="ARBA" id="ARBA00022452"/>
    </source>
</evidence>
<keyword evidence="10" id="KW-0732">Signal</keyword>
<accession>A0A4R6RES8</accession>